<gene>
    <name evidence="7" type="ORF">KY290_003141</name>
</gene>
<keyword evidence="3" id="KW-0862">Zinc</keyword>
<protein>
    <recommendedName>
        <fullName evidence="6">SWIM-type domain-containing protein</fullName>
    </recommendedName>
</protein>
<comment type="caution">
    <text evidence="7">The sequence shown here is derived from an EMBL/GenBank/DDBJ whole genome shotgun (WGS) entry which is preliminary data.</text>
</comment>
<proteinExistence type="predicted"/>
<feature type="region of interest" description="Disordered" evidence="5">
    <location>
        <begin position="86"/>
        <end position="108"/>
    </location>
</feature>
<accession>A0ABQ7WS43</accession>
<dbReference type="PROSITE" id="PS50966">
    <property type="entry name" value="ZF_SWIM"/>
    <property type="match status" value="1"/>
</dbReference>
<organism evidence="7 8">
    <name type="scientific">Solanum tuberosum</name>
    <name type="common">Potato</name>
    <dbReference type="NCBI Taxonomy" id="4113"/>
    <lineage>
        <taxon>Eukaryota</taxon>
        <taxon>Viridiplantae</taxon>
        <taxon>Streptophyta</taxon>
        <taxon>Embryophyta</taxon>
        <taxon>Tracheophyta</taxon>
        <taxon>Spermatophyta</taxon>
        <taxon>Magnoliopsida</taxon>
        <taxon>eudicotyledons</taxon>
        <taxon>Gunneridae</taxon>
        <taxon>Pentapetalae</taxon>
        <taxon>asterids</taxon>
        <taxon>lamiids</taxon>
        <taxon>Solanales</taxon>
        <taxon>Solanaceae</taxon>
        <taxon>Solanoideae</taxon>
        <taxon>Solaneae</taxon>
        <taxon>Solanum</taxon>
    </lineage>
</organism>
<dbReference type="PANTHER" id="PTHR31973:SF195">
    <property type="entry name" value="MUDR FAMILY TRANSPOSASE"/>
    <property type="match status" value="1"/>
</dbReference>
<dbReference type="InterPro" id="IPR007527">
    <property type="entry name" value="Znf_SWIM"/>
</dbReference>
<reference evidence="7 8" key="1">
    <citation type="journal article" date="2021" name="bioRxiv">
        <title>Chromosome-scale and haplotype-resolved genome assembly of a tetraploid potato cultivar.</title>
        <authorList>
            <person name="Sun H."/>
            <person name="Jiao W.-B."/>
            <person name="Krause K."/>
            <person name="Campoy J.A."/>
            <person name="Goel M."/>
            <person name="Folz-Donahue K."/>
            <person name="Kukat C."/>
            <person name="Huettel B."/>
            <person name="Schneeberger K."/>
        </authorList>
    </citation>
    <scope>NUCLEOTIDE SEQUENCE [LARGE SCALE GENOMIC DNA]</scope>
    <source>
        <strain evidence="7">SolTubOtavaFocal</strain>
        <tissue evidence="7">Leaves</tissue>
    </source>
</reference>
<evidence type="ECO:0000256" key="3">
    <source>
        <dbReference type="ARBA" id="ARBA00022833"/>
    </source>
</evidence>
<evidence type="ECO:0000256" key="2">
    <source>
        <dbReference type="ARBA" id="ARBA00022771"/>
    </source>
</evidence>
<evidence type="ECO:0000313" key="7">
    <source>
        <dbReference type="EMBL" id="KAH0783543.1"/>
    </source>
</evidence>
<dbReference type="Pfam" id="PF10551">
    <property type="entry name" value="MULE"/>
    <property type="match status" value="1"/>
</dbReference>
<keyword evidence="2 4" id="KW-0863">Zinc-finger</keyword>
<evidence type="ECO:0000259" key="6">
    <source>
        <dbReference type="PROSITE" id="PS50966"/>
    </source>
</evidence>
<dbReference type="Pfam" id="PF04434">
    <property type="entry name" value="SWIM"/>
    <property type="match status" value="1"/>
</dbReference>
<dbReference type="InterPro" id="IPR006564">
    <property type="entry name" value="Znf_PMZ"/>
</dbReference>
<dbReference type="PANTHER" id="PTHR31973">
    <property type="entry name" value="POLYPROTEIN, PUTATIVE-RELATED"/>
    <property type="match status" value="1"/>
</dbReference>
<feature type="domain" description="SWIM-type" evidence="6">
    <location>
        <begin position="625"/>
        <end position="657"/>
    </location>
</feature>
<keyword evidence="1" id="KW-0479">Metal-binding</keyword>
<keyword evidence="8" id="KW-1185">Reference proteome</keyword>
<dbReference type="Proteomes" id="UP000826656">
    <property type="component" value="Unassembled WGS sequence"/>
</dbReference>
<evidence type="ECO:0000256" key="4">
    <source>
        <dbReference type="PROSITE-ProRule" id="PRU00325"/>
    </source>
</evidence>
<dbReference type="EMBL" id="JAIVGD010000001">
    <property type="protein sequence ID" value="KAH0783543.1"/>
    <property type="molecule type" value="Genomic_DNA"/>
</dbReference>
<evidence type="ECO:0000313" key="8">
    <source>
        <dbReference type="Proteomes" id="UP000826656"/>
    </source>
</evidence>
<name>A0ABQ7WS43_SOLTU</name>
<evidence type="ECO:0000256" key="5">
    <source>
        <dbReference type="SAM" id="MobiDB-lite"/>
    </source>
</evidence>
<evidence type="ECO:0000256" key="1">
    <source>
        <dbReference type="ARBA" id="ARBA00022723"/>
    </source>
</evidence>
<dbReference type="InterPro" id="IPR018289">
    <property type="entry name" value="MULE_transposase_dom"/>
</dbReference>
<dbReference type="SMART" id="SM00575">
    <property type="entry name" value="ZnF_PMZ"/>
    <property type="match status" value="1"/>
</dbReference>
<sequence>MANFEHNVMVALYWGGEIITEMNGFSQPHFTEPIIPPSFQQLSMHDHRPFGEGSSSQRHFDSNHMEYEARENETDIDLHNDVNAEISDESSEEDEPSKDDDESEPDEDIVDIRDFSQNDIGINHSNRCEQDVPEMQNHDVPYFRTLENEEDIFMSTCESEMEHCSVWSEDAKKELKKGMCFSSKEKLKRAVAIWSLKKNKEFKVVTSNKSLWVVRCKFYTLLGCLWFLRGRKVGDNLWKIGKYIENHRCETEGLSRGHANLNTNLIASLILNQIKHNPKVLVVDVISKVHKKFGHQVTYRKAWVGRQRAFELVYGNFEKSFSDLPKFFAAFQHFNHGTIVEWKHEESMSSLEPCIDGFQTCRPVISVDGTHMYGKYDIKLLIAVGIDGNDNILPLAFAIVDKESKEAWKWFFRNLSAHVIKNREGICVISDRAKGILTSLQELRQFQEPQVFHRFCIRHLKSNFQSRFPNRDLSRLMWRAASAHQVRKFESLMWQIKEENVEAYEYLMEIPLEKWTVSYDDGKRWGVLTTNLSESFNGVLKKARGLPVTAMVKLSLEQTIERYTRRSQIAQQLQEQNELWTGRFKIKWEKNYESSKRHFVFDWNIPTGVYEVRSIEVDGTGGNPHCVSLNERKCDCGKWANLHFPCSHVMKVIDRMGELARNFVSEHFTIDNYVATYSGSFSPVGHEAYWPSPSFRMRSNEFYRRPNRSRTTRIPNEMDCGPAIYERACGLCRQTGHDRRRCPDRN</sequence>